<dbReference type="EMBL" id="QXMN01000005">
    <property type="protein sequence ID" value="RIX83219.1"/>
    <property type="molecule type" value="Genomic_DNA"/>
</dbReference>
<dbReference type="SUPFAM" id="SSF89796">
    <property type="entry name" value="CoA-transferase family III (CaiB/BaiF)"/>
    <property type="match status" value="1"/>
</dbReference>
<dbReference type="PANTHER" id="PTHR48207:SF3">
    <property type="entry name" value="SUCCINATE--HYDROXYMETHYLGLUTARATE COA-TRANSFERASE"/>
    <property type="match status" value="1"/>
</dbReference>
<accession>A0A9X8D7B7</accession>
<organism evidence="2 3">
    <name type="scientific">Acidovorax cavernicola</name>
    <dbReference type="NCBI Taxonomy" id="1675792"/>
    <lineage>
        <taxon>Bacteria</taxon>
        <taxon>Pseudomonadati</taxon>
        <taxon>Pseudomonadota</taxon>
        <taxon>Betaproteobacteria</taxon>
        <taxon>Burkholderiales</taxon>
        <taxon>Comamonadaceae</taxon>
        <taxon>Acidovorax</taxon>
    </lineage>
</organism>
<dbReference type="AlphaFoldDB" id="A0A9X8D7B7"/>
<evidence type="ECO:0000256" key="1">
    <source>
        <dbReference type="ARBA" id="ARBA00022679"/>
    </source>
</evidence>
<proteinExistence type="predicted"/>
<dbReference type="Gene3D" id="3.30.1540.10">
    <property type="entry name" value="formyl-coa transferase, domain 3"/>
    <property type="match status" value="1"/>
</dbReference>
<dbReference type="Proteomes" id="UP000265619">
    <property type="component" value="Unassembled WGS sequence"/>
</dbReference>
<protein>
    <submittedName>
        <fullName evidence="2">CoA transferase</fullName>
    </submittedName>
</protein>
<name>A0A9X8D7B7_9BURK</name>
<keyword evidence="1 2" id="KW-0808">Transferase</keyword>
<dbReference type="RefSeq" id="WP_119552762.1">
    <property type="nucleotide sequence ID" value="NZ_QXMN01000005.1"/>
</dbReference>
<dbReference type="PANTHER" id="PTHR48207">
    <property type="entry name" value="SUCCINATE--HYDROXYMETHYLGLUTARATE COA-TRANSFERASE"/>
    <property type="match status" value="1"/>
</dbReference>
<dbReference type="OrthoDB" id="5294844at2"/>
<keyword evidence="3" id="KW-1185">Reference proteome</keyword>
<dbReference type="GO" id="GO:0008410">
    <property type="term" value="F:CoA-transferase activity"/>
    <property type="evidence" value="ECO:0007669"/>
    <property type="project" value="TreeGrafter"/>
</dbReference>
<reference evidence="2 3" key="1">
    <citation type="submission" date="2018-09" db="EMBL/GenBank/DDBJ databases">
        <title>Acidovorax cavernicola nov. sp. isolated from Gruta de las Maravillas (Aracena, Spain).</title>
        <authorList>
            <person name="Jurado V."/>
            <person name="Gutierrez-Patricio S."/>
            <person name="Gonzalez-Pimentel J.L."/>
            <person name="Miller A.Z."/>
            <person name="Laiz L."/>
            <person name="Saiz-Jimenez C."/>
        </authorList>
    </citation>
    <scope>NUCLEOTIDE SEQUENCE [LARGE SCALE GENOMIC DNA]</scope>
    <source>
        <strain evidence="2 3">1011MAR4D40.2</strain>
    </source>
</reference>
<evidence type="ECO:0000313" key="2">
    <source>
        <dbReference type="EMBL" id="RIX83219.1"/>
    </source>
</evidence>
<gene>
    <name evidence="2" type="ORF">D3H34_07230</name>
</gene>
<comment type="caution">
    <text evidence="2">The sequence shown here is derived from an EMBL/GenBank/DDBJ whole genome shotgun (WGS) entry which is preliminary data.</text>
</comment>
<dbReference type="InterPro" id="IPR023606">
    <property type="entry name" value="CoA-Trfase_III_dom_1_sf"/>
</dbReference>
<dbReference type="Gene3D" id="3.40.50.10540">
    <property type="entry name" value="Crotonobetainyl-coa:carnitine coa-transferase, domain 1"/>
    <property type="match status" value="1"/>
</dbReference>
<dbReference type="InterPro" id="IPR003673">
    <property type="entry name" value="CoA-Trfase_fam_III"/>
</dbReference>
<evidence type="ECO:0000313" key="3">
    <source>
        <dbReference type="Proteomes" id="UP000265619"/>
    </source>
</evidence>
<dbReference type="InterPro" id="IPR044855">
    <property type="entry name" value="CoA-Trfase_III_dom3_sf"/>
</dbReference>
<sequence>MAASGFGALEGVRVVDFTQMLAGPYCTQLLADQGAEVIKVEPAEGEETRIAGPFRPEDELRAFGGYFASVNRNKRSIGLNLKDPNARELALRLVETADVVVENYRAGVMERLGLSYETLRERNPKLVYAAIRGFGDPRTGKSPYAEWPAYDVVAQAMGGLMQINGPDRATPLKVGPGVGDLYPATLCAFGITAALLRAARTGQGQFVDVSMVDAVLALCERTVHQNSFQDLIPHPEGNRHPLLSPFGLFKAKDGFVTLAAHFDAWWAKLCGLIGRPDLVTDPRTATAEARVTHRDYVYDQLELYTSVHTKKELAAVLGGKIPFGPVNNVAEIVADPHFAAREMVVHVDHPGVERQMAIAGIPVKMSETPGRIVRRAPLVGEHTDEILREIGMADARIAELRAKSAIG</sequence>
<dbReference type="InterPro" id="IPR050483">
    <property type="entry name" value="CoA-transferase_III_domain"/>
</dbReference>
<dbReference type="Pfam" id="PF02515">
    <property type="entry name" value="CoA_transf_3"/>
    <property type="match status" value="1"/>
</dbReference>